<organism evidence="1 2">
    <name type="scientific">Paenibacillus prosopidis</name>
    <dbReference type="NCBI Taxonomy" id="630520"/>
    <lineage>
        <taxon>Bacteria</taxon>
        <taxon>Bacillati</taxon>
        <taxon>Bacillota</taxon>
        <taxon>Bacilli</taxon>
        <taxon>Bacillales</taxon>
        <taxon>Paenibacillaceae</taxon>
        <taxon>Paenibacillus</taxon>
    </lineage>
</organism>
<reference evidence="1 2" key="1">
    <citation type="submission" date="2018-07" db="EMBL/GenBank/DDBJ databases">
        <title>Genomic Encyclopedia of Type Strains, Phase III (KMG-III): the genomes of soil and plant-associated and newly described type strains.</title>
        <authorList>
            <person name="Whitman W."/>
        </authorList>
    </citation>
    <scope>NUCLEOTIDE SEQUENCE [LARGE SCALE GENOMIC DNA]</scope>
    <source>
        <strain evidence="1 2">CECT 7506</strain>
    </source>
</reference>
<gene>
    <name evidence="1" type="ORF">DFP97_12921</name>
</gene>
<proteinExistence type="predicted"/>
<evidence type="ECO:0000313" key="1">
    <source>
        <dbReference type="EMBL" id="RCW40866.1"/>
    </source>
</evidence>
<keyword evidence="2" id="KW-1185">Reference proteome</keyword>
<dbReference type="AlphaFoldDB" id="A0A368VME6"/>
<dbReference type="OrthoDB" id="1456570at2"/>
<sequence length="96" mass="11152">MDTYICHVCGFSELEEPPWGLNGESSSFNICDCCGFTFGYEDCQLNAYEKNKHNWITSGAKWFDEELQPEGWSLDNQLKNIEKIPQHLLPKYLRIS</sequence>
<dbReference type="EMBL" id="QPJD01000029">
    <property type="protein sequence ID" value="RCW40866.1"/>
    <property type="molecule type" value="Genomic_DNA"/>
</dbReference>
<evidence type="ECO:0000313" key="2">
    <source>
        <dbReference type="Proteomes" id="UP000252415"/>
    </source>
</evidence>
<name>A0A368VME6_9BACL</name>
<protein>
    <submittedName>
        <fullName evidence="1">Uncharacterized protein</fullName>
    </submittedName>
</protein>
<accession>A0A368VME6</accession>
<comment type="caution">
    <text evidence="1">The sequence shown here is derived from an EMBL/GenBank/DDBJ whole genome shotgun (WGS) entry which is preliminary data.</text>
</comment>
<dbReference type="RefSeq" id="WP_114384132.1">
    <property type="nucleotide sequence ID" value="NZ_QPJD01000029.1"/>
</dbReference>
<dbReference type="Proteomes" id="UP000252415">
    <property type="component" value="Unassembled WGS sequence"/>
</dbReference>